<evidence type="ECO:0000313" key="1">
    <source>
        <dbReference type="EMBL" id="OAA91741.1"/>
    </source>
</evidence>
<accession>A0A166S732</accession>
<evidence type="ECO:0000313" key="4">
    <source>
        <dbReference type="Proteomes" id="UP000093694"/>
    </source>
</evidence>
<dbReference type="AlphaFoldDB" id="A0A166S732"/>
<keyword evidence="4" id="KW-1185">Reference proteome</keyword>
<proteinExistence type="predicted"/>
<reference evidence="2 4" key="2">
    <citation type="journal article" date="2016" name="Front. Microbiol.">
        <title>Industrial Acetogenic Biocatalysts: A Comparative Metabolic and Genomic Analysis.</title>
        <authorList>
            <person name="Bengelsdorf F."/>
            <person name="Poehlein A."/>
            <person name="Sonja S."/>
            <person name="Erz C."/>
            <person name="Hummel T."/>
            <person name="Hoffmeister S."/>
            <person name="Daniel R."/>
            <person name="Durre P."/>
        </authorList>
    </citation>
    <scope>NUCLEOTIDE SEQUENCE [LARGE SCALE GENOMIC DNA]</scope>
    <source>
        <strain evidence="2 4">PTA-10522</strain>
    </source>
</reference>
<dbReference type="Proteomes" id="UP000093694">
    <property type="component" value="Unassembled WGS sequence"/>
</dbReference>
<comment type="caution">
    <text evidence="1">The sequence shown here is derived from an EMBL/GenBank/DDBJ whole genome shotgun (WGS) entry which is preliminary data.</text>
</comment>
<dbReference type="Proteomes" id="UP000077384">
    <property type="component" value="Unassembled WGS sequence"/>
</dbReference>
<name>A0A166S732_9CLOT</name>
<gene>
    <name evidence="2" type="ORF">CLCOS_01600</name>
    <name evidence="1" type="ORF">WX73_01626</name>
</gene>
<organism evidence="1 3">
    <name type="scientific">Clostridium coskatii</name>
    <dbReference type="NCBI Taxonomy" id="1705578"/>
    <lineage>
        <taxon>Bacteria</taxon>
        <taxon>Bacillati</taxon>
        <taxon>Bacillota</taxon>
        <taxon>Clostridia</taxon>
        <taxon>Eubacteriales</taxon>
        <taxon>Clostridiaceae</taxon>
        <taxon>Clostridium</taxon>
    </lineage>
</organism>
<evidence type="ECO:0000313" key="2">
    <source>
        <dbReference type="EMBL" id="OBR97690.1"/>
    </source>
</evidence>
<dbReference type="EMBL" id="LROR01000018">
    <property type="protein sequence ID" value="OBR97690.1"/>
    <property type="molecule type" value="Genomic_DNA"/>
</dbReference>
<protein>
    <submittedName>
        <fullName evidence="1">Uncharacterized protein</fullName>
    </submittedName>
</protein>
<evidence type="ECO:0000313" key="3">
    <source>
        <dbReference type="Proteomes" id="UP000077384"/>
    </source>
</evidence>
<dbReference type="EMBL" id="LITQ01000024">
    <property type="protein sequence ID" value="OAA91741.1"/>
    <property type="molecule type" value="Genomic_DNA"/>
</dbReference>
<sequence length="40" mass="4769">MLETGYTEQNNTTKCRSEFTYNLSELFTLELKPLWIVLKL</sequence>
<reference evidence="1 3" key="1">
    <citation type="journal article" date="2015" name="Biotechnol. Bioeng.">
        <title>Genome sequence and phenotypic characterization of Caulobacter segnis.</title>
        <authorList>
            <person name="Patel S."/>
            <person name="Fletcher B."/>
            <person name="Scott D.C."/>
            <person name="Ely B."/>
        </authorList>
    </citation>
    <scope>NUCLEOTIDE SEQUENCE [LARGE SCALE GENOMIC DNA]</scope>
    <source>
        <strain evidence="1 3">PS02</strain>
    </source>
</reference>